<sequence length="55" mass="6670">MAKVCEFLEIMNFSKENYYNISIFENKRSNQQVLNIKEIYKQNKQRAAKYITNCE</sequence>
<protein>
    <submittedName>
        <fullName evidence="1">1526_t:CDS:1</fullName>
    </submittedName>
</protein>
<dbReference type="EMBL" id="CAJVQC010087071">
    <property type="protein sequence ID" value="CAG8823084.1"/>
    <property type="molecule type" value="Genomic_DNA"/>
</dbReference>
<accession>A0ACA9S1X7</accession>
<reference evidence="1" key="1">
    <citation type="submission" date="2021-06" db="EMBL/GenBank/DDBJ databases">
        <authorList>
            <person name="Kallberg Y."/>
            <person name="Tangrot J."/>
            <person name="Rosling A."/>
        </authorList>
    </citation>
    <scope>NUCLEOTIDE SEQUENCE</scope>
    <source>
        <strain evidence="1">MA461A</strain>
    </source>
</reference>
<feature type="non-terminal residue" evidence="1">
    <location>
        <position position="55"/>
    </location>
</feature>
<dbReference type="Proteomes" id="UP000789920">
    <property type="component" value="Unassembled WGS sequence"/>
</dbReference>
<gene>
    <name evidence="1" type="ORF">RPERSI_LOCUS25952</name>
</gene>
<comment type="caution">
    <text evidence="1">The sequence shown here is derived from an EMBL/GenBank/DDBJ whole genome shotgun (WGS) entry which is preliminary data.</text>
</comment>
<evidence type="ECO:0000313" key="1">
    <source>
        <dbReference type="EMBL" id="CAG8823084.1"/>
    </source>
</evidence>
<keyword evidence="2" id="KW-1185">Reference proteome</keyword>
<proteinExistence type="predicted"/>
<organism evidence="1 2">
    <name type="scientific">Racocetra persica</name>
    <dbReference type="NCBI Taxonomy" id="160502"/>
    <lineage>
        <taxon>Eukaryota</taxon>
        <taxon>Fungi</taxon>
        <taxon>Fungi incertae sedis</taxon>
        <taxon>Mucoromycota</taxon>
        <taxon>Glomeromycotina</taxon>
        <taxon>Glomeromycetes</taxon>
        <taxon>Diversisporales</taxon>
        <taxon>Gigasporaceae</taxon>
        <taxon>Racocetra</taxon>
    </lineage>
</organism>
<evidence type="ECO:0000313" key="2">
    <source>
        <dbReference type="Proteomes" id="UP000789920"/>
    </source>
</evidence>
<name>A0ACA9S1X7_9GLOM</name>